<comment type="caution">
    <text evidence="1">The sequence shown here is derived from an EMBL/GenBank/DDBJ whole genome shotgun (WGS) entry which is preliminary data.</text>
</comment>
<accession>A0A2G8TAU9</accession>
<dbReference type="EMBL" id="PDOC01000016">
    <property type="protein sequence ID" value="PIL43152.1"/>
    <property type="molecule type" value="Genomic_DNA"/>
</dbReference>
<keyword evidence="2" id="KW-1185">Reference proteome</keyword>
<proteinExistence type="predicted"/>
<protein>
    <recommendedName>
        <fullName evidence="3">Uracil-DNA glycosylase-like domain-containing protein</fullName>
    </recommendedName>
</protein>
<gene>
    <name evidence="1" type="ORF">CR105_20360</name>
</gene>
<organism evidence="1 2">
    <name type="scientific">Massilia eurypsychrophila</name>
    <dbReference type="NCBI Taxonomy" id="1485217"/>
    <lineage>
        <taxon>Bacteria</taxon>
        <taxon>Pseudomonadati</taxon>
        <taxon>Pseudomonadota</taxon>
        <taxon>Betaproteobacteria</taxon>
        <taxon>Burkholderiales</taxon>
        <taxon>Oxalobacteraceae</taxon>
        <taxon>Telluria group</taxon>
        <taxon>Massilia</taxon>
    </lineage>
</organism>
<evidence type="ECO:0000313" key="2">
    <source>
        <dbReference type="Proteomes" id="UP000230390"/>
    </source>
</evidence>
<name>A0A2G8TAU9_9BURK</name>
<dbReference type="AlphaFoldDB" id="A0A2G8TAU9"/>
<evidence type="ECO:0008006" key="3">
    <source>
        <dbReference type="Google" id="ProtNLM"/>
    </source>
</evidence>
<dbReference type="Proteomes" id="UP000230390">
    <property type="component" value="Unassembled WGS sequence"/>
</dbReference>
<reference evidence="1 2" key="1">
    <citation type="submission" date="2017-10" db="EMBL/GenBank/DDBJ databases">
        <title>Massilia psychrophilum sp. nov., a novel purple-pigmented bacterium isolated from Tianshan glacier, Xinjiang Municipality, China.</title>
        <authorList>
            <person name="Wang H."/>
        </authorList>
    </citation>
    <scope>NUCLEOTIDE SEQUENCE [LARGE SCALE GENOMIC DNA]</scope>
    <source>
        <strain evidence="1 2">JCM 30074</strain>
    </source>
</reference>
<evidence type="ECO:0000313" key="1">
    <source>
        <dbReference type="EMBL" id="PIL43152.1"/>
    </source>
</evidence>
<sequence length="264" mass="30148">MTRLDDVATIQEKLSSFYLEALSALRRSEAFKAEQTEMLSAPFLLNVHAAKAYFKAPIRVMFVGQETKGWLCRLPEVLDDPTTRVPALLAKYEKGLLADPGHSLFLRTRRLLESELTGGVPGSVIWNNLFKMDVYKGKGKSRNARNHSVALTEFSAKLFRFERELLQPDVMIFGCSATHDNVVKSLFEAPTRQTVRIHVPKELWHFRHGRIDCFRTLHPAVARFGRHRTVQKHYQTIIQEIKSRKQDSFAADAILHQAAKTAMM</sequence>